<feature type="domain" description="AB hydrolase-1" evidence="4">
    <location>
        <begin position="256"/>
        <end position="365"/>
    </location>
</feature>
<comment type="caution">
    <text evidence="6">The sequence shown here is derived from an EMBL/GenBank/DDBJ whole genome shotgun (WGS) entry which is preliminary data.</text>
</comment>
<sequence>MIKFQLNRYNSRASRYSNSGKRVDLTSRIGKIGREALFAIVVVISCAIAAPVKAAERLTIRLGPFQQSVEIGDLEKFAETGKLSPALKPYRSLLTPEIQQLLNRRLQIDPSLTEKFVNDLLRSSDGVRVLDQISLALPNSSVEELKAALILAARQANGFSVLSFLRSYPEEDVVVDASAAIAIVVQLNTPYLESIALAPLLEQEMATTDDTPFQSSFDPAVGGKESVYERTVRLRDGERQRTILVDLYWTDRTSGPLIILSHGFASDRKFLTYLARHLASYGFTVASVEHPGSNFSSLSGGSLASNFENILPPSEFIDRPLDVSFVLNELAQMNEGYGSLRDKLNTKQVTVIGHSLGGYTALALAGGKLDLADLREFCKNRSPLRRAPADWFQCAATKLSDDNIQLEDKRVVQAIAFNPVTGRLFGKEGLAQVRVPTLILTGTADTITPSLDHQLRPFAQLGGSKYLIAAIGGTHLSVTDPGNLNDALAQSTLVKELTGKDAEPLRELLRGVSLAFIKQLTPEAKLYEPFLTPAYPESLSTSTLKLRMNTQLPPSIGSWLEVMTMQNRQIALRLPKVNQWLIGGIRLPFSPSTQVVTKAECCTAQLNQIFTDLLNHYNEG</sequence>
<dbReference type="InterPro" id="IPR000073">
    <property type="entry name" value="AB_hydrolase_1"/>
</dbReference>
<gene>
    <name evidence="6" type="ORF">NJ959_25650</name>
</gene>
<dbReference type="InterPro" id="IPR029058">
    <property type="entry name" value="AB_hydrolase_fold"/>
</dbReference>
<feature type="domain" description="DUF1400" evidence="5">
    <location>
        <begin position="54"/>
        <end position="176"/>
    </location>
</feature>
<evidence type="ECO:0000313" key="7">
    <source>
        <dbReference type="Proteomes" id="UP001204953"/>
    </source>
</evidence>
<evidence type="ECO:0000256" key="1">
    <source>
        <dbReference type="ARBA" id="ARBA00022801"/>
    </source>
</evidence>
<dbReference type="Gene3D" id="3.40.50.1820">
    <property type="entry name" value="alpha/beta hydrolase"/>
    <property type="match status" value="1"/>
</dbReference>
<dbReference type="Proteomes" id="UP001204953">
    <property type="component" value="Unassembled WGS sequence"/>
</dbReference>
<reference evidence="6" key="1">
    <citation type="submission" date="2022-06" db="EMBL/GenBank/DDBJ databases">
        <title>New cyanobacteria of genus Symplocastrum in benthos of Lake Baikal.</title>
        <authorList>
            <person name="Sorokovikova E."/>
            <person name="Tikhonova I."/>
            <person name="Krasnopeev A."/>
            <person name="Evseev P."/>
            <person name="Gladkikh A."/>
            <person name="Belykh O."/>
        </authorList>
    </citation>
    <scope>NUCLEOTIDE SEQUENCE</scope>
    <source>
        <strain evidence="6">BBK-W-15</strain>
    </source>
</reference>
<dbReference type="Pfam" id="PF07176">
    <property type="entry name" value="DUF1400"/>
    <property type="match status" value="1"/>
</dbReference>
<evidence type="ECO:0000256" key="3">
    <source>
        <dbReference type="ARBA" id="ARBA00023098"/>
    </source>
</evidence>
<dbReference type="InterPro" id="IPR010802">
    <property type="entry name" value="DUF1400"/>
</dbReference>
<dbReference type="GO" id="GO:0003847">
    <property type="term" value="F:1-alkyl-2-acetylglycerophosphocholine esterase activity"/>
    <property type="evidence" value="ECO:0007669"/>
    <property type="project" value="TreeGrafter"/>
</dbReference>
<dbReference type="GO" id="GO:0016042">
    <property type="term" value="P:lipid catabolic process"/>
    <property type="evidence" value="ECO:0007669"/>
    <property type="project" value="UniProtKB-KW"/>
</dbReference>
<dbReference type="EMBL" id="JAMZMM010000405">
    <property type="protein sequence ID" value="MCP2731821.1"/>
    <property type="molecule type" value="Genomic_DNA"/>
</dbReference>
<name>A0AAE3KQH0_9CYAN</name>
<dbReference type="Pfam" id="PF00561">
    <property type="entry name" value="Abhydrolase_1"/>
    <property type="match status" value="1"/>
</dbReference>
<dbReference type="PANTHER" id="PTHR10272">
    <property type="entry name" value="PLATELET-ACTIVATING FACTOR ACETYLHYDROLASE"/>
    <property type="match status" value="1"/>
</dbReference>
<keyword evidence="2" id="KW-0442">Lipid degradation</keyword>
<evidence type="ECO:0000256" key="2">
    <source>
        <dbReference type="ARBA" id="ARBA00022963"/>
    </source>
</evidence>
<evidence type="ECO:0000259" key="5">
    <source>
        <dbReference type="Pfam" id="PF07176"/>
    </source>
</evidence>
<keyword evidence="7" id="KW-1185">Reference proteome</keyword>
<evidence type="ECO:0000259" key="4">
    <source>
        <dbReference type="Pfam" id="PF00561"/>
    </source>
</evidence>
<dbReference type="AlphaFoldDB" id="A0AAE3KQH0"/>
<evidence type="ECO:0000313" key="6">
    <source>
        <dbReference type="EMBL" id="MCP2731821.1"/>
    </source>
</evidence>
<protein>
    <submittedName>
        <fullName evidence="6">Alpha/beta hydrolase</fullName>
    </submittedName>
</protein>
<dbReference type="SUPFAM" id="SSF53474">
    <property type="entry name" value="alpha/beta-Hydrolases"/>
    <property type="match status" value="1"/>
</dbReference>
<organism evidence="6 7">
    <name type="scientific">Limnofasciculus baicalensis BBK-W-15</name>
    <dbReference type="NCBI Taxonomy" id="2699891"/>
    <lineage>
        <taxon>Bacteria</taxon>
        <taxon>Bacillati</taxon>
        <taxon>Cyanobacteriota</taxon>
        <taxon>Cyanophyceae</taxon>
        <taxon>Coleofasciculales</taxon>
        <taxon>Coleofasciculaceae</taxon>
        <taxon>Limnofasciculus</taxon>
        <taxon>Limnofasciculus baicalensis</taxon>
    </lineage>
</organism>
<keyword evidence="3" id="KW-0443">Lipid metabolism</keyword>
<dbReference type="PANTHER" id="PTHR10272:SF13">
    <property type="entry name" value="POLY(ETHYLENE TEREPHTHALATE) HYDROLASE"/>
    <property type="match status" value="1"/>
</dbReference>
<proteinExistence type="predicted"/>
<keyword evidence="1 6" id="KW-0378">Hydrolase</keyword>
<accession>A0AAE3KQH0</accession>